<dbReference type="RefSeq" id="WP_219318335.1">
    <property type="nucleotide sequence ID" value="NZ_JAHWYN010000015.1"/>
</dbReference>
<evidence type="ECO:0008006" key="3">
    <source>
        <dbReference type="Google" id="ProtNLM"/>
    </source>
</evidence>
<evidence type="ECO:0000313" key="2">
    <source>
        <dbReference type="Proteomes" id="UP000812031"/>
    </source>
</evidence>
<accession>A0ABS6XZ20</accession>
<proteinExistence type="predicted"/>
<protein>
    <recommendedName>
        <fullName evidence="3">Phosphoribosylpyrophosphate synthetase</fullName>
    </recommendedName>
</protein>
<keyword evidence="2" id="KW-1185">Reference proteome</keyword>
<comment type="caution">
    <text evidence="1">The sequence shown here is derived from an EMBL/GenBank/DDBJ whole genome shotgun (WGS) entry which is preliminary data.</text>
</comment>
<dbReference type="Proteomes" id="UP000812031">
    <property type="component" value="Unassembled WGS sequence"/>
</dbReference>
<gene>
    <name evidence="1" type="ORF">KZH69_15210</name>
</gene>
<name>A0ABS6XZ20_9FLAO</name>
<sequence length="100" mass="11209">MKPTYNYTTVLEALADLKEKGFHNDFNLHYENIKANPHDYSVEHVYRYEGDSDPDEESVVYGIISNSGEKGVFVAGFSANSNNEAAQIIEKLCIDNSGKM</sequence>
<organism evidence="1 2">
    <name type="scientific">Flavobacterium taihuense</name>
    <dbReference type="NCBI Taxonomy" id="2857508"/>
    <lineage>
        <taxon>Bacteria</taxon>
        <taxon>Pseudomonadati</taxon>
        <taxon>Bacteroidota</taxon>
        <taxon>Flavobacteriia</taxon>
        <taxon>Flavobacteriales</taxon>
        <taxon>Flavobacteriaceae</taxon>
        <taxon>Flavobacterium</taxon>
    </lineage>
</organism>
<dbReference type="EMBL" id="JAHWYN010000015">
    <property type="protein sequence ID" value="MBW4361839.1"/>
    <property type="molecule type" value="Genomic_DNA"/>
</dbReference>
<evidence type="ECO:0000313" key="1">
    <source>
        <dbReference type="EMBL" id="MBW4361839.1"/>
    </source>
</evidence>
<reference evidence="1 2" key="1">
    <citation type="submission" date="2021-07" db="EMBL/GenBank/DDBJ databases">
        <title>Flavobacterium sp. nov. isolated from sediment on the Taihu Lake.</title>
        <authorList>
            <person name="Qu J.-H."/>
        </authorList>
    </citation>
    <scope>NUCLEOTIDE SEQUENCE [LARGE SCALE GENOMIC DNA]</scope>
    <source>
        <strain evidence="1 2">NAS39</strain>
    </source>
</reference>